<dbReference type="Gene3D" id="3.30.300.30">
    <property type="match status" value="1"/>
</dbReference>
<dbReference type="CDD" id="cd17643">
    <property type="entry name" value="A_NRPS_Cytc1-like"/>
    <property type="match status" value="1"/>
</dbReference>
<dbReference type="SUPFAM" id="SSF52777">
    <property type="entry name" value="CoA-dependent acyltransferases"/>
    <property type="match status" value="2"/>
</dbReference>
<dbReference type="FunFam" id="3.40.50.12780:FF:000012">
    <property type="entry name" value="Non-ribosomal peptide synthetase"/>
    <property type="match status" value="1"/>
</dbReference>
<comment type="cofactor">
    <cofactor evidence="1">
        <name>pantetheine 4'-phosphate</name>
        <dbReference type="ChEBI" id="CHEBI:47942"/>
    </cofactor>
</comment>
<dbReference type="InterPro" id="IPR029058">
    <property type="entry name" value="AB_hydrolase_fold"/>
</dbReference>
<comment type="caution">
    <text evidence="5">The sequence shown here is derived from an EMBL/GenBank/DDBJ whole genome shotgun (WGS) entry which is preliminary data.</text>
</comment>
<dbReference type="SUPFAM" id="SSF53474">
    <property type="entry name" value="alpha/beta-Hydrolases"/>
    <property type="match status" value="1"/>
</dbReference>
<dbReference type="GO" id="GO:0005829">
    <property type="term" value="C:cytosol"/>
    <property type="evidence" value="ECO:0007669"/>
    <property type="project" value="TreeGrafter"/>
</dbReference>
<evidence type="ECO:0000313" key="5">
    <source>
        <dbReference type="EMBL" id="TSE09244.1"/>
    </source>
</evidence>
<evidence type="ECO:0000313" key="6">
    <source>
        <dbReference type="Proteomes" id="UP000318833"/>
    </source>
</evidence>
<dbReference type="Proteomes" id="UP000318833">
    <property type="component" value="Unassembled WGS sequence"/>
</dbReference>
<dbReference type="GO" id="GO:0043041">
    <property type="term" value="P:amino acid activation for nonribosomal peptide biosynthetic process"/>
    <property type="evidence" value="ECO:0007669"/>
    <property type="project" value="TreeGrafter"/>
</dbReference>
<dbReference type="FunFam" id="3.40.50.980:FF:000001">
    <property type="entry name" value="Non-ribosomal peptide synthetase"/>
    <property type="match status" value="1"/>
</dbReference>
<dbReference type="OrthoDB" id="605930at2"/>
<dbReference type="RefSeq" id="WP_143916258.1">
    <property type="nucleotide sequence ID" value="NZ_CANMIK010000014.1"/>
</dbReference>
<dbReference type="SUPFAM" id="SSF47336">
    <property type="entry name" value="ACP-like"/>
    <property type="match status" value="1"/>
</dbReference>
<dbReference type="FunFam" id="3.30.300.30:FF:000010">
    <property type="entry name" value="Enterobactin synthetase component F"/>
    <property type="match status" value="1"/>
</dbReference>
<accession>A0A554VM41</accession>
<feature type="domain" description="Carrier" evidence="4">
    <location>
        <begin position="995"/>
        <end position="1070"/>
    </location>
</feature>
<dbReference type="InterPro" id="IPR000873">
    <property type="entry name" value="AMP-dep_synth/lig_dom"/>
</dbReference>
<dbReference type="FunFam" id="3.40.50.980:FF:000002">
    <property type="entry name" value="Enterobactin synthetase component F"/>
    <property type="match status" value="1"/>
</dbReference>
<dbReference type="SUPFAM" id="SSF56801">
    <property type="entry name" value="Acetyl-CoA synthetase-like"/>
    <property type="match status" value="1"/>
</dbReference>
<dbReference type="Gene3D" id="3.30.559.10">
    <property type="entry name" value="Chloramphenicol acetyltransferase-like domain"/>
    <property type="match status" value="1"/>
</dbReference>
<dbReference type="NCBIfam" id="TIGR01733">
    <property type="entry name" value="AA-adenyl-dom"/>
    <property type="match status" value="1"/>
</dbReference>
<evidence type="ECO:0000256" key="3">
    <source>
        <dbReference type="ARBA" id="ARBA00022553"/>
    </source>
</evidence>
<name>A0A554VM41_9FLAO</name>
<dbReference type="GO" id="GO:0031177">
    <property type="term" value="F:phosphopantetheine binding"/>
    <property type="evidence" value="ECO:0007669"/>
    <property type="project" value="TreeGrafter"/>
</dbReference>
<dbReference type="Pfam" id="PF00975">
    <property type="entry name" value="Thioesterase"/>
    <property type="match status" value="1"/>
</dbReference>
<dbReference type="Pfam" id="PF00550">
    <property type="entry name" value="PP-binding"/>
    <property type="match status" value="1"/>
</dbReference>
<dbReference type="Pfam" id="PF00668">
    <property type="entry name" value="Condensation"/>
    <property type="match status" value="1"/>
</dbReference>
<dbReference type="InterPro" id="IPR036736">
    <property type="entry name" value="ACP-like_sf"/>
</dbReference>
<evidence type="ECO:0000256" key="2">
    <source>
        <dbReference type="ARBA" id="ARBA00022450"/>
    </source>
</evidence>
<dbReference type="Gene3D" id="3.40.50.1820">
    <property type="entry name" value="alpha/beta hydrolase"/>
    <property type="match status" value="1"/>
</dbReference>
<reference evidence="5 6" key="1">
    <citation type="submission" date="2019-07" db="EMBL/GenBank/DDBJ databases">
        <title>The draft genome sequence of Aquimarina algiphila M91.</title>
        <authorList>
            <person name="Meng X."/>
        </authorList>
    </citation>
    <scope>NUCLEOTIDE SEQUENCE [LARGE SCALE GENOMIC DNA]</scope>
    <source>
        <strain evidence="5 6">M91</strain>
    </source>
</reference>
<dbReference type="InterPro" id="IPR010071">
    <property type="entry name" value="AA_adenyl_dom"/>
</dbReference>
<dbReference type="Pfam" id="PF13193">
    <property type="entry name" value="AMP-binding_C"/>
    <property type="match status" value="1"/>
</dbReference>
<dbReference type="InterPro" id="IPR045851">
    <property type="entry name" value="AMP-bd_C_sf"/>
</dbReference>
<dbReference type="InterPro" id="IPR020845">
    <property type="entry name" value="AMP-binding_CS"/>
</dbReference>
<proteinExistence type="predicted"/>
<dbReference type="PROSITE" id="PS00455">
    <property type="entry name" value="AMP_BINDING"/>
    <property type="match status" value="1"/>
</dbReference>
<dbReference type="Gene3D" id="1.10.1200.10">
    <property type="entry name" value="ACP-like"/>
    <property type="match status" value="1"/>
</dbReference>
<dbReference type="Pfam" id="PF00501">
    <property type="entry name" value="AMP-binding"/>
    <property type="match status" value="1"/>
</dbReference>
<dbReference type="InterPro" id="IPR001242">
    <property type="entry name" value="Condensation_dom"/>
</dbReference>
<gene>
    <name evidence="5" type="ORF">FOF46_09265</name>
</gene>
<sequence>MKTDFNTDQNNLQLHPLSKEQEGLWFLQQLDPDISAYNVVFGGEIKGELDIEVLKKTFDFLIERHDVLNTTFEIVDGKPYQNFEKNIDKNFDIQIDRSVSGIEETMSRIDQDTKKPFNLSTDRLIRANIYHQANQDYILVVTAHHIAMDLWGLAILLNELRLVYTALCTNDTPQLKTITTNFRNHVNDQKTLLFSDKGDTLLQYWKEKLLGELPVLDFPIDKVRPKLLTYSGNIERFALDKELSFQLAELAKQEGVTLYMLLLATYRILLQRYSNQDDILIGVPVAGRNKKETRNIIGNFVNTIVLRSSLDISSSFSDFVKDIRKDVIDGMKHQEYPFSELVKELLPDRDPGRSPLIQTAFAWEKLPVLDDVMASLGANEENSLLDIQLFDVDQQEGQFEISLEMGNVVNEELQGLFKYNTDLLNSETVIQVIKHFKNLLYAIVENPKSSVAKLPIMLEEEQQEILNIWKEKPQKTPDFATLHEGFETMVARNPNATAAVFEDKEITYDELNKKANALAHHLRSLGAEKGTLIGLCVDRSIEVLIGIMGILKSGGAYVPLDPTNPKERLELIIDDAKTPIVITHGKEKLTTLGEQIEIVDLETDWRVIETNSKENLNLITQKDELAYVIYTSGSTGKPKGVLNTHHNVLRLFSATDHWYRFNENDVWSLFHSYAFDFSVWEIWGALLYGAKLVVVSYEESRTPESFYNLLANHKVTVLNQTPSAFKQLIDYEVSVNESKELALSYVVFGGEALDIPTLKPWMDYHGDSKPQLINMYGITETTVHTTYREITKDDLLSSKSMIGEPIPDMKIYLLDSELKPVPYGVTGEIYVGGEGLAVEYLHRPELTSERFIKDPFSSDPKARLYKSGDLAQLYKNGDLKYVGRADAQVKIRGFRIELGEIQTLLVSHPEVKNAVVTTRIMQDDDIRIVAYYILEEEGEAIDKKLRNYLLDKLPDYMIPSIFIEMKEFALTNNGKIDYQKLPVPEYKREETELVLPRDVVELELQKIWERTLKISPIGVKDDFFHLGGHSMLAVSIMSDIKLIFGDSLAISVLFQYPTIEKLGEIIRDKKEISKGSPVVQLQKGTSAQEPIFCIHPIGGNVFCYSSMVESIKDSYSIYGLQVPYLYEDGTPHITVEDIATDYIKNIKSIQKEGPFHLVGYCFGGLIATEIAHQLKDQGEEVATVTLLDTRSPLYDDSEEFDDAILLSWFARDLAIPYGKTLTINPEELRACESVDKMFDMVIERAKKGHIVTDDINKDQMRRYLDVYISNGTALSLYEAKPYNGKINLLRAVQEPLIEQIGINLGWDRCNIKDLKVYDVPGNHSTMMYQPNATVLAGTLQQIFTEYNKVESAVLI</sequence>
<dbReference type="Gene3D" id="3.30.559.30">
    <property type="entry name" value="Nonribosomal peptide synthetase, condensation domain"/>
    <property type="match status" value="1"/>
</dbReference>
<dbReference type="CDD" id="cd19531">
    <property type="entry name" value="LCL_NRPS-like"/>
    <property type="match status" value="1"/>
</dbReference>
<evidence type="ECO:0000259" key="4">
    <source>
        <dbReference type="PROSITE" id="PS50075"/>
    </source>
</evidence>
<evidence type="ECO:0000256" key="1">
    <source>
        <dbReference type="ARBA" id="ARBA00001957"/>
    </source>
</evidence>
<dbReference type="EMBL" id="VLNR01000015">
    <property type="protein sequence ID" value="TSE09244.1"/>
    <property type="molecule type" value="Genomic_DNA"/>
</dbReference>
<dbReference type="InterPro" id="IPR001031">
    <property type="entry name" value="Thioesterase"/>
</dbReference>
<keyword evidence="3" id="KW-0597">Phosphoprotein</keyword>
<dbReference type="InterPro" id="IPR009081">
    <property type="entry name" value="PP-bd_ACP"/>
</dbReference>
<keyword evidence="6" id="KW-1185">Reference proteome</keyword>
<dbReference type="Gene3D" id="2.30.38.10">
    <property type="entry name" value="Luciferase, Domain 3"/>
    <property type="match status" value="1"/>
</dbReference>
<dbReference type="InterPro" id="IPR025110">
    <property type="entry name" value="AMP-bd_C"/>
</dbReference>
<dbReference type="PANTHER" id="PTHR45527">
    <property type="entry name" value="NONRIBOSOMAL PEPTIDE SYNTHETASE"/>
    <property type="match status" value="1"/>
</dbReference>
<keyword evidence="2" id="KW-0596">Phosphopantetheine</keyword>
<dbReference type="InterPro" id="IPR023213">
    <property type="entry name" value="CAT-like_dom_sf"/>
</dbReference>
<protein>
    <submittedName>
        <fullName evidence="5">Amino acid adenylation domain-containing protein</fullName>
    </submittedName>
</protein>
<dbReference type="PANTHER" id="PTHR45527:SF14">
    <property type="entry name" value="PLIPASTATIN SYNTHASE SUBUNIT B"/>
    <property type="match status" value="1"/>
</dbReference>
<dbReference type="GO" id="GO:0003824">
    <property type="term" value="F:catalytic activity"/>
    <property type="evidence" value="ECO:0007669"/>
    <property type="project" value="InterPro"/>
</dbReference>
<dbReference type="PROSITE" id="PS50075">
    <property type="entry name" value="CARRIER"/>
    <property type="match status" value="1"/>
</dbReference>
<dbReference type="GO" id="GO:0044550">
    <property type="term" value="P:secondary metabolite biosynthetic process"/>
    <property type="evidence" value="ECO:0007669"/>
    <property type="project" value="UniProtKB-ARBA"/>
</dbReference>
<organism evidence="5 6">
    <name type="scientific">Aquimarina algiphila</name>
    <dbReference type="NCBI Taxonomy" id="2047982"/>
    <lineage>
        <taxon>Bacteria</taxon>
        <taxon>Pseudomonadati</taxon>
        <taxon>Bacteroidota</taxon>
        <taxon>Flavobacteriia</taxon>
        <taxon>Flavobacteriales</taxon>
        <taxon>Flavobacteriaceae</taxon>
        <taxon>Aquimarina</taxon>
    </lineage>
</organism>
<dbReference type="Gene3D" id="3.40.50.980">
    <property type="match status" value="2"/>
</dbReference>